<feature type="transmembrane region" description="Helical" evidence="1">
    <location>
        <begin position="251"/>
        <end position="269"/>
    </location>
</feature>
<accession>A0AAJ7U418</accession>
<dbReference type="RefSeq" id="XP_032828794.1">
    <property type="nucleotide sequence ID" value="XM_032972903.1"/>
</dbReference>
<keyword evidence="2" id="KW-1185">Reference proteome</keyword>
<keyword evidence="1" id="KW-1133">Transmembrane helix</keyword>
<evidence type="ECO:0000313" key="3">
    <source>
        <dbReference type="RefSeq" id="XP_032828794.1"/>
    </source>
</evidence>
<dbReference type="KEGG" id="pmrn:116953051"/>
<name>A0AAJ7U418_PETMA</name>
<evidence type="ECO:0000256" key="1">
    <source>
        <dbReference type="SAM" id="Phobius"/>
    </source>
</evidence>
<feature type="transmembrane region" description="Helical" evidence="1">
    <location>
        <begin position="209"/>
        <end position="230"/>
    </location>
</feature>
<reference evidence="3" key="1">
    <citation type="submission" date="2025-08" db="UniProtKB">
        <authorList>
            <consortium name="RefSeq"/>
        </authorList>
    </citation>
    <scope>IDENTIFICATION</scope>
    <source>
        <tissue evidence="3">Sperm</tissue>
    </source>
</reference>
<organism evidence="2 3">
    <name type="scientific">Petromyzon marinus</name>
    <name type="common">Sea lamprey</name>
    <dbReference type="NCBI Taxonomy" id="7757"/>
    <lineage>
        <taxon>Eukaryota</taxon>
        <taxon>Metazoa</taxon>
        <taxon>Chordata</taxon>
        <taxon>Craniata</taxon>
        <taxon>Vertebrata</taxon>
        <taxon>Cyclostomata</taxon>
        <taxon>Hyperoartia</taxon>
        <taxon>Petromyzontiformes</taxon>
        <taxon>Petromyzontidae</taxon>
        <taxon>Petromyzon</taxon>
    </lineage>
</organism>
<dbReference type="AlphaFoldDB" id="A0AAJ7U418"/>
<gene>
    <name evidence="3" type="primary">LOC116953051</name>
</gene>
<sequence length="316" mass="33098">MTAAAAVLRCAEVVTLSATFLYQPLSEEPDNSQAWSQAVRLLNILANGLTLALAPVSHGWRCAPAAAAATAAVDAQDRRHGGPSAGNRSAAETLRVCTSIYLLFSAAFWWHRVLVTGSADLADLHRPCLPGAPHGPGCAPVPWLPSPRESSAVSLLAAALFGIDFVLSRRLHRRHPVTSSGGVLLLGQAAACASVVVTLRESPGCANLLTSRTCLATGWLVLAASSLALLRRQETDEREVAVDGTNDAGEVAVGLLALCGHSVAGVLLLEFGYEPARPCPPSLLCLHGLAGAISLVQLVRPEARWRSVKFPGFLMS</sequence>
<keyword evidence="1" id="KW-0812">Transmembrane</keyword>
<dbReference type="Proteomes" id="UP001318040">
    <property type="component" value="Chromosome 49"/>
</dbReference>
<proteinExistence type="predicted"/>
<evidence type="ECO:0000313" key="2">
    <source>
        <dbReference type="Proteomes" id="UP001318040"/>
    </source>
</evidence>
<keyword evidence="1" id="KW-0472">Membrane</keyword>
<feature type="transmembrane region" description="Helical" evidence="1">
    <location>
        <begin position="179"/>
        <end position="197"/>
    </location>
</feature>
<protein>
    <submittedName>
        <fullName evidence="3">Uncharacterized protein LOC116953051</fullName>
    </submittedName>
</protein>